<keyword evidence="6" id="KW-1185">Reference proteome</keyword>
<evidence type="ECO:0000313" key="5">
    <source>
        <dbReference type="EMBL" id="VDM95929.1"/>
    </source>
</evidence>
<keyword evidence="2" id="KW-0732">Signal</keyword>
<dbReference type="Pfam" id="PF02170">
    <property type="entry name" value="PAZ"/>
    <property type="match status" value="1"/>
</dbReference>
<dbReference type="Gene3D" id="3.40.50.2300">
    <property type="match status" value="1"/>
</dbReference>
<dbReference type="AlphaFoldDB" id="A0A158RAU3"/>
<dbReference type="SMART" id="SM00949">
    <property type="entry name" value="PAZ"/>
    <property type="match status" value="1"/>
</dbReference>
<feature type="domain" description="Piwi" evidence="4">
    <location>
        <begin position="674"/>
        <end position="952"/>
    </location>
</feature>
<dbReference type="Gene3D" id="3.30.420.10">
    <property type="entry name" value="Ribonuclease H-like superfamily/Ribonuclease H"/>
    <property type="match status" value="1"/>
</dbReference>
<evidence type="ECO:0000313" key="6">
    <source>
        <dbReference type="Proteomes" id="UP000276776"/>
    </source>
</evidence>
<name>A0A158RAU3_THECL</name>
<protein>
    <submittedName>
        <fullName evidence="7">PAZ domain-containing protein</fullName>
    </submittedName>
</protein>
<gene>
    <name evidence="5" type="ORF">TCLT_LOCUS805</name>
</gene>
<dbReference type="PROSITE" id="PS50821">
    <property type="entry name" value="PAZ"/>
    <property type="match status" value="1"/>
</dbReference>
<dbReference type="SUPFAM" id="SSF53098">
    <property type="entry name" value="Ribonuclease H-like"/>
    <property type="match status" value="1"/>
</dbReference>
<sequence>MNDRPAALLFILLAQLFCLAFLVITVEAEVDCRLVSGRRLLIFSQRIRDSEEVKHDGSGRCAKSARTNGTFESKRIADRKIKPSSTCLAQKVAPGTRAGEYIEVVTNVWGMIPQKNIPIFRYDFRVLEEYPPKKGSSEPAMKEVTKQTRNDYIAVERKSKCVIVYQTLLKREKQFFGPPDSIVYDRAAILYSLKKLPITGGGGDKESQITFYLDPKELPANTVGDECVKIHVNVKPCKDDFQLTMNDLKNSVSNNPDEVNRSLQQFLEILAMQEVFFTHGRFVSYGTGQCYLLDPDQFGFKAQDMPELQEGKYVAIGASKGVRVIEGPKGSGGINAALVIDVKKAAFHIDNQDLVEKAGNILKRSKTELNRGLDQQSIAVLNKSLKGLYVRCGYGKERTFAIGGISKDTPRSLKLVTKTGEMSVEQYFFKKYAIRLKYATLPCIMERSQPRNKFYPMEVLSVCENQRVSQGQQTSNQVQAMIRACATLPSRRISQTAALTEAMKLRGQIGNRWLKGCDVTITDTLTLTARVLPAPSIEYSTNGRLKPNEKTSWSVGNNHYLIPATCKNWFAVALMGPRDSKLNETQFRTYIRTFLLHCRQHGMEMSEPLGCEYIYRTKQQDVESLISKAKRMGATFIHFVTADELDYHAQMKYVESQEQILTQDLKASTAAAVVLQNKWQTLDNIINKTNVKLGGLNYSVHLEKNCDDWLLKPGLLVVGLDIAHPPVSAVLGKDRHVVPSVIGYSANIKKHPLDFIGGYRYGKAEMEELMDESIHDIFVDIMRYFKNNRGKPPTHLFVIRDGVSEGQYKYVLNTEIEQIKKACNTVGGSFYRPHITFTVLTKMHSIRLFKKNIAHQAKAVEQNIKPGTVIDKHVVNPVLNEFYLNSHSAFQGTTKAPRYTLLFDSSKMSADEMQGIVHALAYDFQIVNMAVSRPSPVMIASRMAKRGRSNYIAMYGDDDSQHSSGSAVEADLVNLNNQLSYISKPLEGVRFNA</sequence>
<dbReference type="SMART" id="SM00950">
    <property type="entry name" value="Piwi"/>
    <property type="match status" value="1"/>
</dbReference>
<dbReference type="InterPro" id="IPR036397">
    <property type="entry name" value="RNaseH_sf"/>
</dbReference>
<dbReference type="InterPro" id="IPR003100">
    <property type="entry name" value="PAZ_dom"/>
</dbReference>
<feature type="domain" description="PAZ" evidence="3">
    <location>
        <begin position="353"/>
        <end position="464"/>
    </location>
</feature>
<feature type="chain" id="PRO_5043135958" evidence="2">
    <location>
        <begin position="29"/>
        <end position="993"/>
    </location>
</feature>
<dbReference type="Pfam" id="PF02171">
    <property type="entry name" value="Piwi"/>
    <property type="match status" value="1"/>
</dbReference>
<comment type="similarity">
    <text evidence="1">Belongs to the argonaute family.</text>
</comment>
<evidence type="ECO:0000259" key="3">
    <source>
        <dbReference type="PROSITE" id="PS50821"/>
    </source>
</evidence>
<dbReference type="OrthoDB" id="9981668at2759"/>
<evidence type="ECO:0000313" key="7">
    <source>
        <dbReference type="WBParaSite" id="TCLT_0000080401-mRNA-1"/>
    </source>
</evidence>
<accession>A0A158RAU3</accession>
<evidence type="ECO:0000256" key="2">
    <source>
        <dbReference type="SAM" id="SignalP"/>
    </source>
</evidence>
<dbReference type="PROSITE" id="PS50822">
    <property type="entry name" value="PIWI"/>
    <property type="match status" value="1"/>
</dbReference>
<evidence type="ECO:0000256" key="1">
    <source>
        <dbReference type="RuleBase" id="RU361178"/>
    </source>
</evidence>
<dbReference type="InterPro" id="IPR003165">
    <property type="entry name" value="Piwi"/>
</dbReference>
<dbReference type="PANTHER" id="PTHR22891">
    <property type="entry name" value="EUKARYOTIC TRANSLATION INITIATION FACTOR 2C"/>
    <property type="match status" value="1"/>
</dbReference>
<dbReference type="GO" id="GO:0003723">
    <property type="term" value="F:RNA binding"/>
    <property type="evidence" value="ECO:0007669"/>
    <property type="project" value="InterPro"/>
</dbReference>
<dbReference type="OMA" id="THLFVIR"/>
<dbReference type="InterPro" id="IPR012337">
    <property type="entry name" value="RNaseH-like_sf"/>
</dbReference>
<dbReference type="Proteomes" id="UP000276776">
    <property type="component" value="Unassembled WGS sequence"/>
</dbReference>
<dbReference type="Gene3D" id="2.170.260.10">
    <property type="entry name" value="paz domain"/>
    <property type="match status" value="1"/>
</dbReference>
<reference evidence="5 6" key="2">
    <citation type="submission" date="2018-11" db="EMBL/GenBank/DDBJ databases">
        <authorList>
            <consortium name="Pathogen Informatics"/>
        </authorList>
    </citation>
    <scope>NUCLEOTIDE SEQUENCE [LARGE SCALE GENOMIC DNA]</scope>
</reference>
<feature type="signal peptide" evidence="2">
    <location>
        <begin position="1"/>
        <end position="28"/>
    </location>
</feature>
<dbReference type="EMBL" id="UYYF01000071">
    <property type="protein sequence ID" value="VDM95929.1"/>
    <property type="molecule type" value="Genomic_DNA"/>
</dbReference>
<dbReference type="CDD" id="cd02846">
    <property type="entry name" value="PAZ_argonaute_like"/>
    <property type="match status" value="1"/>
</dbReference>
<dbReference type="SUPFAM" id="SSF101690">
    <property type="entry name" value="PAZ domain"/>
    <property type="match status" value="1"/>
</dbReference>
<dbReference type="WBParaSite" id="TCLT_0000080401-mRNA-1">
    <property type="protein sequence ID" value="TCLT_0000080401-mRNA-1"/>
    <property type="gene ID" value="TCLT_0000080401"/>
</dbReference>
<proteinExistence type="inferred from homology"/>
<dbReference type="STRING" id="103827.A0A158RAU3"/>
<evidence type="ECO:0000259" key="4">
    <source>
        <dbReference type="PROSITE" id="PS50822"/>
    </source>
</evidence>
<organism evidence="7">
    <name type="scientific">Thelazia callipaeda</name>
    <name type="common">Oriental eyeworm</name>
    <name type="synonym">Parasitic nematode</name>
    <dbReference type="NCBI Taxonomy" id="103827"/>
    <lineage>
        <taxon>Eukaryota</taxon>
        <taxon>Metazoa</taxon>
        <taxon>Ecdysozoa</taxon>
        <taxon>Nematoda</taxon>
        <taxon>Chromadorea</taxon>
        <taxon>Rhabditida</taxon>
        <taxon>Spirurina</taxon>
        <taxon>Spiruromorpha</taxon>
        <taxon>Thelazioidea</taxon>
        <taxon>Thelaziidae</taxon>
        <taxon>Thelazia</taxon>
    </lineage>
</organism>
<reference evidence="7" key="1">
    <citation type="submission" date="2016-04" db="UniProtKB">
        <authorList>
            <consortium name="WormBaseParasite"/>
        </authorList>
    </citation>
    <scope>IDENTIFICATION</scope>
</reference>
<dbReference type="InterPro" id="IPR036085">
    <property type="entry name" value="PAZ_dom_sf"/>
</dbReference>